<keyword evidence="9" id="KW-1185">Reference proteome</keyword>
<dbReference type="GO" id="GO:0004521">
    <property type="term" value="F:RNA endonuclease activity"/>
    <property type="evidence" value="ECO:0007669"/>
    <property type="project" value="UniProtKB-UniRule"/>
</dbReference>
<keyword evidence="7" id="KW-0963">Cytoplasm</keyword>
<dbReference type="Pfam" id="PF02130">
    <property type="entry name" value="YbeY"/>
    <property type="match status" value="1"/>
</dbReference>
<comment type="caution">
    <text evidence="8">The sequence shown here is derived from an EMBL/GenBank/DDBJ whole genome shotgun (WGS) entry which is preliminary data.</text>
</comment>
<dbReference type="AlphaFoldDB" id="A0A7J5AHL6"/>
<dbReference type="GO" id="GO:0008270">
    <property type="term" value="F:zinc ion binding"/>
    <property type="evidence" value="ECO:0007669"/>
    <property type="project" value="UniProtKB-UniRule"/>
</dbReference>
<keyword evidence="3 7" id="KW-0479">Metal-binding</keyword>
<dbReference type="PANTHER" id="PTHR46986">
    <property type="entry name" value="ENDORIBONUCLEASE YBEY, CHLOROPLASTIC"/>
    <property type="match status" value="1"/>
</dbReference>
<evidence type="ECO:0000256" key="3">
    <source>
        <dbReference type="ARBA" id="ARBA00022723"/>
    </source>
</evidence>
<dbReference type="EMBL" id="WAEM01000002">
    <property type="protein sequence ID" value="KAB1157091.1"/>
    <property type="molecule type" value="Genomic_DNA"/>
</dbReference>
<feature type="binding site" evidence="7">
    <location>
        <position position="105"/>
    </location>
    <ligand>
        <name>Zn(2+)</name>
        <dbReference type="ChEBI" id="CHEBI:29105"/>
        <note>catalytic</note>
    </ligand>
</feature>
<comment type="function">
    <text evidence="7">Single strand-specific metallo-endoribonuclease involved in late-stage 70S ribosome quality control and in maturation of the 3' terminus of the 16S rRNA.</text>
</comment>
<keyword evidence="7" id="KW-0690">Ribosome biogenesis</keyword>
<gene>
    <name evidence="7 8" type="primary">ybeY</name>
    <name evidence="8" type="ORF">F6464_07035</name>
</gene>
<sequence length="141" mass="16754">MISFNYETEFELPNESEISNWLSNVIQSENKKEGDINYIFCDDNYLVEINQQYLAHDTLTDIISFDYSVGNELHGDVFISIERVRENAQEFKVSLEEELQRVMVHGILHYCGYKDKSHDDELLMREKENEKIKLFHVKQIK</sequence>
<dbReference type="GO" id="GO:0005737">
    <property type="term" value="C:cytoplasm"/>
    <property type="evidence" value="ECO:0007669"/>
    <property type="project" value="UniProtKB-SubCell"/>
</dbReference>
<dbReference type="SUPFAM" id="SSF55486">
    <property type="entry name" value="Metalloproteases ('zincins'), catalytic domain"/>
    <property type="match status" value="1"/>
</dbReference>
<reference evidence="8 9" key="1">
    <citation type="submission" date="2019-09" db="EMBL/GenBank/DDBJ databases">
        <title>Flavobacterium sp. nov., isolated from glacier ice.</title>
        <authorList>
            <person name="Liu Q."/>
        </authorList>
    </citation>
    <scope>NUCLEOTIDE SEQUENCE [LARGE SCALE GENOMIC DNA]</scope>
    <source>
        <strain evidence="8 9">NBRC 112527</strain>
    </source>
</reference>
<evidence type="ECO:0000256" key="2">
    <source>
        <dbReference type="ARBA" id="ARBA00022722"/>
    </source>
</evidence>
<keyword evidence="4 7" id="KW-0255">Endonuclease</keyword>
<dbReference type="NCBIfam" id="TIGR00043">
    <property type="entry name" value="rRNA maturation RNase YbeY"/>
    <property type="match status" value="1"/>
</dbReference>
<dbReference type="EC" id="3.1.-.-" evidence="7"/>
<organism evidence="8 9">
    <name type="scientific">Flavobacterium luteum</name>
    <dbReference type="NCBI Taxonomy" id="2026654"/>
    <lineage>
        <taxon>Bacteria</taxon>
        <taxon>Pseudomonadati</taxon>
        <taxon>Bacteroidota</taxon>
        <taxon>Flavobacteriia</taxon>
        <taxon>Flavobacteriales</taxon>
        <taxon>Flavobacteriaceae</taxon>
        <taxon>Flavobacterium</taxon>
    </lineage>
</organism>
<evidence type="ECO:0000313" key="8">
    <source>
        <dbReference type="EMBL" id="KAB1157091.1"/>
    </source>
</evidence>
<dbReference type="InterPro" id="IPR002036">
    <property type="entry name" value="YbeY"/>
</dbReference>
<comment type="similarity">
    <text evidence="1 7">Belongs to the endoribonuclease YbeY family.</text>
</comment>
<feature type="binding site" evidence="7">
    <location>
        <position position="109"/>
    </location>
    <ligand>
        <name>Zn(2+)</name>
        <dbReference type="ChEBI" id="CHEBI:29105"/>
        <note>catalytic</note>
    </ligand>
</feature>
<evidence type="ECO:0000256" key="6">
    <source>
        <dbReference type="ARBA" id="ARBA00022833"/>
    </source>
</evidence>
<evidence type="ECO:0000256" key="1">
    <source>
        <dbReference type="ARBA" id="ARBA00010875"/>
    </source>
</evidence>
<keyword evidence="5 7" id="KW-0378">Hydrolase</keyword>
<comment type="subcellular location">
    <subcellularLocation>
        <location evidence="7">Cytoplasm</location>
    </subcellularLocation>
</comment>
<keyword evidence="6 7" id="KW-0862">Zinc</keyword>
<name>A0A7J5AHL6_9FLAO</name>
<keyword evidence="7" id="KW-0698">rRNA processing</keyword>
<dbReference type="GO" id="GO:0004222">
    <property type="term" value="F:metalloendopeptidase activity"/>
    <property type="evidence" value="ECO:0007669"/>
    <property type="project" value="InterPro"/>
</dbReference>
<dbReference type="InterPro" id="IPR023091">
    <property type="entry name" value="MetalPrtase_cat_dom_sf_prd"/>
</dbReference>
<evidence type="ECO:0000256" key="4">
    <source>
        <dbReference type="ARBA" id="ARBA00022759"/>
    </source>
</evidence>
<proteinExistence type="inferred from homology"/>
<dbReference type="OrthoDB" id="9811984at2"/>
<evidence type="ECO:0000256" key="5">
    <source>
        <dbReference type="ARBA" id="ARBA00022801"/>
    </source>
</evidence>
<feature type="binding site" evidence="7">
    <location>
        <position position="115"/>
    </location>
    <ligand>
        <name>Zn(2+)</name>
        <dbReference type="ChEBI" id="CHEBI:29105"/>
        <note>catalytic</note>
    </ligand>
</feature>
<evidence type="ECO:0000313" key="9">
    <source>
        <dbReference type="Proteomes" id="UP000490922"/>
    </source>
</evidence>
<dbReference type="RefSeq" id="WP_151107084.1">
    <property type="nucleotide sequence ID" value="NZ_WAEM01000002.1"/>
</dbReference>
<evidence type="ECO:0000256" key="7">
    <source>
        <dbReference type="HAMAP-Rule" id="MF_00009"/>
    </source>
</evidence>
<dbReference type="HAMAP" id="MF_00009">
    <property type="entry name" value="Endoribonucl_YbeY"/>
    <property type="match status" value="1"/>
</dbReference>
<dbReference type="GO" id="GO:0006364">
    <property type="term" value="P:rRNA processing"/>
    <property type="evidence" value="ECO:0007669"/>
    <property type="project" value="UniProtKB-UniRule"/>
</dbReference>
<accession>A0A7J5AHL6</accession>
<protein>
    <recommendedName>
        <fullName evidence="7">Endoribonuclease YbeY</fullName>
        <ecNumber evidence="7">3.1.-.-</ecNumber>
    </recommendedName>
</protein>
<keyword evidence="2 7" id="KW-0540">Nuclease</keyword>
<dbReference type="Proteomes" id="UP000490922">
    <property type="component" value="Unassembled WGS sequence"/>
</dbReference>
<comment type="cofactor">
    <cofactor evidence="7">
        <name>Zn(2+)</name>
        <dbReference type="ChEBI" id="CHEBI:29105"/>
    </cofactor>
    <text evidence="7">Binds 1 zinc ion.</text>
</comment>
<dbReference type="PANTHER" id="PTHR46986:SF1">
    <property type="entry name" value="ENDORIBONUCLEASE YBEY, CHLOROPLASTIC"/>
    <property type="match status" value="1"/>
</dbReference>
<dbReference type="Gene3D" id="3.40.390.30">
    <property type="entry name" value="Metalloproteases ('zincins'), catalytic domain"/>
    <property type="match status" value="1"/>
</dbReference>